<accession>A0A6J0C064</accession>
<dbReference type="PROSITE" id="PS50082">
    <property type="entry name" value="WD_REPEATS_2"/>
    <property type="match status" value="2"/>
</dbReference>
<evidence type="ECO:0000256" key="3">
    <source>
        <dbReference type="ARBA" id="ARBA00022737"/>
    </source>
</evidence>
<sequence>MNFIPCVTWVKRGVAAANPDKVQLTPQELEQIINQTQSDLRDVENGTDDSDEESTNSKKNGTKNEKITGNGEAMEDDEYHFDKYDEEGGNIHCNIGGLAVINEDGTDPYITIPDSGDEDSEKEDDIIKPDDNLVVMGHVEGDASILEVFVYNEAEGSFYCHHDILLPSFPLCLEWLNFDPSDAKPGNFCAIGNMTPIIEVWDLDLVDCLEPVFKLGSKPSKKRKQKRVGHRDAVLDVAWNCNYTHVLASGSVDQTVLLWDLDNGTPVTKLNTFNEKVQAIKWHPSEAQHLLTGCGDKNARLFDCRTENNFKIWECAGEVERVLWNHFDPNYCFISTDNGNIHYIDIRNEKPLWLLSAHEKEVTGLSLSTSCPGLLVSCSTDSYVKVWDAVDNKTPELVWETKTNLGALQCLETSPNSPFMFAAGGDNKSHNFKLFDLLESTLVSERFSNRPMKKIVCEENPPEVDVKLKSNTAEVMDVTDEMNSMALGSVSTNSLSKKKKRNKK</sequence>
<dbReference type="PANTHER" id="PTHR14091">
    <property type="entry name" value="PERIODIC TRYPTOPHAN PROTEIN 1"/>
    <property type="match status" value="1"/>
</dbReference>
<evidence type="ECO:0000313" key="6">
    <source>
        <dbReference type="Proteomes" id="UP000829291"/>
    </source>
</evidence>
<dbReference type="Pfam" id="PF00400">
    <property type="entry name" value="WD40"/>
    <property type="match status" value="3"/>
</dbReference>
<feature type="compositionally biased region" description="Acidic residues" evidence="5">
    <location>
        <begin position="45"/>
        <end position="54"/>
    </location>
</feature>
<dbReference type="InterPro" id="IPR044285">
    <property type="entry name" value="PWP1"/>
</dbReference>
<organism evidence="7">
    <name type="scientific">Neodiprion lecontei</name>
    <name type="common">Redheaded pine sawfly</name>
    <dbReference type="NCBI Taxonomy" id="441921"/>
    <lineage>
        <taxon>Eukaryota</taxon>
        <taxon>Metazoa</taxon>
        <taxon>Ecdysozoa</taxon>
        <taxon>Arthropoda</taxon>
        <taxon>Hexapoda</taxon>
        <taxon>Insecta</taxon>
        <taxon>Pterygota</taxon>
        <taxon>Neoptera</taxon>
        <taxon>Endopterygota</taxon>
        <taxon>Hymenoptera</taxon>
        <taxon>Tenthredinoidea</taxon>
        <taxon>Diprionidae</taxon>
        <taxon>Diprioninae</taxon>
        <taxon>Neodiprion</taxon>
    </lineage>
</organism>
<dbReference type="InterPro" id="IPR015943">
    <property type="entry name" value="WD40/YVTN_repeat-like_dom_sf"/>
</dbReference>
<proteinExistence type="predicted"/>
<gene>
    <name evidence="7" type="primary">LOC107224341</name>
</gene>
<dbReference type="SMART" id="SM00320">
    <property type="entry name" value="WD40"/>
    <property type="match status" value="5"/>
</dbReference>
<feature type="repeat" description="WD" evidence="4">
    <location>
        <begin position="355"/>
        <end position="388"/>
    </location>
</feature>
<dbReference type="GO" id="GO:0005634">
    <property type="term" value="C:nucleus"/>
    <property type="evidence" value="ECO:0007669"/>
    <property type="project" value="TreeGrafter"/>
</dbReference>
<dbReference type="GeneID" id="107224341"/>
<dbReference type="PANTHER" id="PTHR14091:SF0">
    <property type="entry name" value="PERIODIC TRYPTOPHAN PROTEIN 1 HOMOLOG"/>
    <property type="match status" value="1"/>
</dbReference>
<dbReference type="AlphaFoldDB" id="A0A6J0C064"/>
<keyword evidence="1" id="KW-0597">Phosphoprotein</keyword>
<protein>
    <submittedName>
        <fullName evidence="7">Periodic tryptophan protein 1 homolog</fullName>
    </submittedName>
</protein>
<dbReference type="FunCoup" id="A0A6J0C064">
    <property type="interactions" value="2219"/>
</dbReference>
<dbReference type="SUPFAM" id="SSF50978">
    <property type="entry name" value="WD40 repeat-like"/>
    <property type="match status" value="1"/>
</dbReference>
<evidence type="ECO:0000256" key="5">
    <source>
        <dbReference type="SAM" id="MobiDB-lite"/>
    </source>
</evidence>
<evidence type="ECO:0000256" key="2">
    <source>
        <dbReference type="ARBA" id="ARBA00022574"/>
    </source>
</evidence>
<dbReference type="InterPro" id="IPR001680">
    <property type="entry name" value="WD40_rpt"/>
</dbReference>
<keyword evidence="6" id="KW-1185">Reference proteome</keyword>
<dbReference type="InParanoid" id="A0A6J0C064"/>
<keyword evidence="3" id="KW-0677">Repeat</keyword>
<dbReference type="Gene3D" id="2.130.10.10">
    <property type="entry name" value="YVTN repeat-like/Quinoprotein amine dehydrogenase"/>
    <property type="match status" value="2"/>
</dbReference>
<dbReference type="RefSeq" id="XP_015519839.2">
    <property type="nucleotide sequence ID" value="XM_015664353.2"/>
</dbReference>
<dbReference type="PROSITE" id="PS00678">
    <property type="entry name" value="WD_REPEATS_1"/>
    <property type="match status" value="1"/>
</dbReference>
<name>A0A6J0C064_NEOLC</name>
<evidence type="ECO:0000256" key="1">
    <source>
        <dbReference type="ARBA" id="ARBA00022553"/>
    </source>
</evidence>
<dbReference type="OrthoDB" id="270624at2759"/>
<dbReference type="InterPro" id="IPR036322">
    <property type="entry name" value="WD40_repeat_dom_sf"/>
</dbReference>
<evidence type="ECO:0000313" key="7">
    <source>
        <dbReference type="RefSeq" id="XP_015519839.2"/>
    </source>
</evidence>
<feature type="repeat" description="WD" evidence="4">
    <location>
        <begin position="227"/>
        <end position="269"/>
    </location>
</feature>
<dbReference type="InterPro" id="IPR019775">
    <property type="entry name" value="WD40_repeat_CS"/>
</dbReference>
<dbReference type="GO" id="GO:0006364">
    <property type="term" value="P:rRNA processing"/>
    <property type="evidence" value="ECO:0007669"/>
    <property type="project" value="InterPro"/>
</dbReference>
<reference evidence="7" key="1">
    <citation type="submission" date="2025-08" db="UniProtKB">
        <authorList>
            <consortium name="RefSeq"/>
        </authorList>
    </citation>
    <scope>IDENTIFICATION</scope>
    <source>
        <tissue evidence="7">Thorax and Abdomen</tissue>
    </source>
</reference>
<dbReference type="KEGG" id="nlo:107224341"/>
<dbReference type="Proteomes" id="UP000829291">
    <property type="component" value="Chromosome 4"/>
</dbReference>
<feature type="region of interest" description="Disordered" evidence="5">
    <location>
        <begin position="35"/>
        <end position="76"/>
    </location>
</feature>
<dbReference type="PROSITE" id="PS50294">
    <property type="entry name" value="WD_REPEATS_REGION"/>
    <property type="match status" value="2"/>
</dbReference>
<evidence type="ECO:0000256" key="4">
    <source>
        <dbReference type="PROSITE-ProRule" id="PRU00221"/>
    </source>
</evidence>
<keyword evidence="2 4" id="KW-0853">WD repeat</keyword>